<evidence type="ECO:0000313" key="1">
    <source>
        <dbReference type="EMBL" id="PIC46323.1"/>
    </source>
</evidence>
<dbReference type="EMBL" id="PDUG01000002">
    <property type="protein sequence ID" value="PIC46323.1"/>
    <property type="molecule type" value="Genomic_DNA"/>
</dbReference>
<sequence>MKKENTGPFKVSAIFFILYFAKNGSCSRTTFSNVPYSVMKFFLSQAFRKNASKLAETTSHRSPSSPP</sequence>
<name>A0A2G5V3F3_9PELO</name>
<evidence type="ECO:0000313" key="2">
    <source>
        <dbReference type="Proteomes" id="UP000230233"/>
    </source>
</evidence>
<protein>
    <submittedName>
        <fullName evidence="1">Uncharacterized protein</fullName>
    </submittedName>
</protein>
<reference evidence="2" key="1">
    <citation type="submission" date="2017-10" db="EMBL/GenBank/DDBJ databases">
        <title>Rapid genome shrinkage in a self-fertile nematode reveals novel sperm competition proteins.</title>
        <authorList>
            <person name="Yin D."/>
            <person name="Schwarz E.M."/>
            <person name="Thomas C.G."/>
            <person name="Felde R.L."/>
            <person name="Korf I.F."/>
            <person name="Cutter A.D."/>
            <person name="Schartner C.M."/>
            <person name="Ralston E.J."/>
            <person name="Meyer B.J."/>
            <person name="Haag E.S."/>
        </authorList>
    </citation>
    <scope>NUCLEOTIDE SEQUENCE [LARGE SCALE GENOMIC DNA]</scope>
    <source>
        <strain evidence="2">JU1422</strain>
    </source>
</reference>
<dbReference type="AlphaFoldDB" id="A0A2G5V3F3"/>
<dbReference type="Proteomes" id="UP000230233">
    <property type="component" value="Chromosome II"/>
</dbReference>
<keyword evidence="2" id="KW-1185">Reference proteome</keyword>
<gene>
    <name evidence="1" type="primary">Cnig_chr_II.g6054</name>
    <name evidence="1" type="ORF">B9Z55_006054</name>
</gene>
<proteinExistence type="predicted"/>
<accession>A0A2G5V3F3</accession>
<organism evidence="1 2">
    <name type="scientific">Caenorhabditis nigoni</name>
    <dbReference type="NCBI Taxonomy" id="1611254"/>
    <lineage>
        <taxon>Eukaryota</taxon>
        <taxon>Metazoa</taxon>
        <taxon>Ecdysozoa</taxon>
        <taxon>Nematoda</taxon>
        <taxon>Chromadorea</taxon>
        <taxon>Rhabditida</taxon>
        <taxon>Rhabditina</taxon>
        <taxon>Rhabditomorpha</taxon>
        <taxon>Rhabditoidea</taxon>
        <taxon>Rhabditidae</taxon>
        <taxon>Peloderinae</taxon>
        <taxon>Caenorhabditis</taxon>
    </lineage>
</organism>
<comment type="caution">
    <text evidence="1">The sequence shown here is derived from an EMBL/GenBank/DDBJ whole genome shotgun (WGS) entry which is preliminary data.</text>
</comment>